<dbReference type="AlphaFoldDB" id="A0A223Q3L7"/>
<organism evidence="1">
    <name type="scientific">Pseudomonas putida</name>
    <name type="common">Arthrobacter siderocapsulatus</name>
    <dbReference type="NCBI Taxonomy" id="303"/>
    <lineage>
        <taxon>Bacteria</taxon>
        <taxon>Pseudomonadati</taxon>
        <taxon>Pseudomonadota</taxon>
        <taxon>Gammaproteobacteria</taxon>
        <taxon>Pseudomonadales</taxon>
        <taxon>Pseudomonadaceae</taxon>
        <taxon>Pseudomonas</taxon>
    </lineage>
</organism>
<proteinExistence type="predicted"/>
<reference evidence="1" key="1">
    <citation type="journal article" date="2017" name="Oncotarget">
        <title>pSY153-MDR, a p12969-DIM-related mega plasmid carrying blaIMP-45 and armA, from clinical Pseudomonas putida.</title>
        <authorList>
            <person name="Yuan M."/>
            <person name="Chen H."/>
            <person name="Zhu X."/>
            <person name="Feng J."/>
            <person name="Zhan Z."/>
            <person name="Zhang D."/>
            <person name="Chen X."/>
            <person name="Zhao X."/>
            <person name="Lu J."/>
            <person name="Xu J."/>
            <person name="Zhou D."/>
            <person name="Li J."/>
        </authorList>
    </citation>
    <scope>NUCLEOTIDE SEQUENCE</scope>
    <source>
        <strain evidence="1">SY153</strain>
        <plasmid evidence="1">pSY153-MDR</plasmid>
    </source>
</reference>
<name>A0A223Q3L7_PSEPU</name>
<geneLocation type="plasmid" evidence="1">
    <name>pSY153-MDR</name>
</geneLocation>
<sequence length="54" mass="6094">MLKYPLQGDSHQLMPQRPHGIPYMHHQVIAITPAPWIEIEADFTMVLTADGEAP</sequence>
<accession>A0A223Q3L7</accession>
<evidence type="ECO:0000313" key="1">
    <source>
        <dbReference type="EMBL" id="ASU52225.1"/>
    </source>
</evidence>
<protein>
    <submittedName>
        <fullName evidence="1">Uncharacterized protein</fullName>
    </submittedName>
</protein>
<dbReference type="EMBL" id="KY883660">
    <property type="protein sequence ID" value="ASU52225.1"/>
    <property type="molecule type" value="Genomic_DNA"/>
</dbReference>
<keyword evidence="1" id="KW-0614">Plasmid</keyword>